<dbReference type="GO" id="GO:0061630">
    <property type="term" value="F:ubiquitin protein ligase activity"/>
    <property type="evidence" value="ECO:0000318"/>
    <property type="project" value="GO_Central"/>
</dbReference>
<organism evidence="10 11">
    <name type="scientific">Theobroma cacao</name>
    <name type="common">Cacao</name>
    <name type="synonym">Cocoa</name>
    <dbReference type="NCBI Taxonomy" id="3641"/>
    <lineage>
        <taxon>Eukaryota</taxon>
        <taxon>Viridiplantae</taxon>
        <taxon>Streptophyta</taxon>
        <taxon>Embryophyta</taxon>
        <taxon>Tracheophyta</taxon>
        <taxon>Spermatophyta</taxon>
        <taxon>Magnoliopsida</taxon>
        <taxon>eudicotyledons</taxon>
        <taxon>Gunneridae</taxon>
        <taxon>Pentapetalae</taxon>
        <taxon>rosids</taxon>
        <taxon>malvids</taxon>
        <taxon>Malvales</taxon>
        <taxon>Malvaceae</taxon>
        <taxon>Byttnerioideae</taxon>
        <taxon>Theobroma</taxon>
    </lineage>
</organism>
<dbReference type="AlphaFoldDB" id="A0A061G5A8"/>
<evidence type="ECO:0000313" key="10">
    <source>
        <dbReference type="EMBL" id="EOY24746.1"/>
    </source>
</evidence>
<dbReference type="Pfam" id="PF13639">
    <property type="entry name" value="zf-RING_2"/>
    <property type="match status" value="1"/>
</dbReference>
<evidence type="ECO:0000259" key="9">
    <source>
        <dbReference type="PROSITE" id="PS50089"/>
    </source>
</evidence>
<dbReference type="GO" id="GO:0016567">
    <property type="term" value="P:protein ubiquitination"/>
    <property type="evidence" value="ECO:0000318"/>
    <property type="project" value="GO_Central"/>
</dbReference>
<feature type="domain" description="RING-type" evidence="9">
    <location>
        <begin position="110"/>
        <end position="151"/>
    </location>
</feature>
<evidence type="ECO:0000256" key="8">
    <source>
        <dbReference type="PROSITE-ProRule" id="PRU00175"/>
    </source>
</evidence>
<keyword evidence="4" id="KW-0479">Metal-binding</keyword>
<protein>
    <recommendedName>
        <fullName evidence="2">RING-type E3 ubiquitin transferase</fullName>
        <ecNumber evidence="2">2.3.2.27</ecNumber>
    </recommendedName>
</protein>
<dbReference type="PANTHER" id="PTHR15710:SF196">
    <property type="entry name" value="F6A14.12 PROTEIN-RELATED"/>
    <property type="match status" value="1"/>
</dbReference>
<dbReference type="HOGENOM" id="CLU_1241992_0_0_1"/>
<dbReference type="CDD" id="cd16454">
    <property type="entry name" value="RING-H2_PA-TM-RING"/>
    <property type="match status" value="1"/>
</dbReference>
<dbReference type="PANTHER" id="PTHR15710">
    <property type="entry name" value="E3 UBIQUITIN-PROTEIN LIGASE PRAJA"/>
    <property type="match status" value="1"/>
</dbReference>
<dbReference type="GO" id="GO:0005737">
    <property type="term" value="C:cytoplasm"/>
    <property type="evidence" value="ECO:0000318"/>
    <property type="project" value="GO_Central"/>
</dbReference>
<sequence>MSNEIPIAAANDSTTRNEGDFVFSLALNSLGQETTLVISVSLGFELCIEAELTEHVSDDNSVEDSNSTLDNDIDELLVDVDSRIRPASKTAIEGLEKVKIREGLGDERFCSVCLEEMSTEMEARRLPCSHIYHAACIIEWLKNNNKCPLCRYNMPVVDFDLNISEDGSVDGSFNDAAMQMRPASKSAIEGLEEVRIDEKIGTIGHCAKKEYFEEFNCPKCISK</sequence>
<keyword evidence="3" id="KW-0808">Transferase</keyword>
<dbReference type="OMA" id="CAKKEYF"/>
<evidence type="ECO:0000256" key="2">
    <source>
        <dbReference type="ARBA" id="ARBA00012483"/>
    </source>
</evidence>
<evidence type="ECO:0000256" key="5">
    <source>
        <dbReference type="ARBA" id="ARBA00022771"/>
    </source>
</evidence>
<evidence type="ECO:0000256" key="7">
    <source>
        <dbReference type="ARBA" id="ARBA00022833"/>
    </source>
</evidence>
<dbReference type="SUPFAM" id="SSF57850">
    <property type="entry name" value="RING/U-box"/>
    <property type="match status" value="1"/>
</dbReference>
<reference evidence="10 11" key="1">
    <citation type="journal article" date="2013" name="Genome Biol.">
        <title>The genome sequence of the most widely cultivated cacao type and its use to identify candidate genes regulating pod color.</title>
        <authorList>
            <person name="Motamayor J.C."/>
            <person name="Mockaitis K."/>
            <person name="Schmutz J."/>
            <person name="Haiminen N."/>
            <person name="Iii D.L."/>
            <person name="Cornejo O."/>
            <person name="Findley S.D."/>
            <person name="Zheng P."/>
            <person name="Utro F."/>
            <person name="Royaert S."/>
            <person name="Saski C."/>
            <person name="Jenkins J."/>
            <person name="Podicheti R."/>
            <person name="Zhao M."/>
            <person name="Scheffler B.E."/>
            <person name="Stack J.C."/>
            <person name="Feltus F.A."/>
            <person name="Mustiga G.M."/>
            <person name="Amores F."/>
            <person name="Phillips W."/>
            <person name="Marelli J.P."/>
            <person name="May G.D."/>
            <person name="Shapiro H."/>
            <person name="Ma J."/>
            <person name="Bustamante C.D."/>
            <person name="Schnell R.J."/>
            <person name="Main D."/>
            <person name="Gilbert D."/>
            <person name="Parida L."/>
            <person name="Kuhn D.N."/>
        </authorList>
    </citation>
    <scope>NUCLEOTIDE SEQUENCE [LARGE SCALE GENOMIC DNA]</scope>
    <source>
        <strain evidence="11">cv. Matina 1-6</strain>
    </source>
</reference>
<gene>
    <name evidence="10" type="ORF">TCM_016258</name>
</gene>
<dbReference type="Gramene" id="EOY24746">
    <property type="protein sequence ID" value="EOY24746"/>
    <property type="gene ID" value="TCM_016258"/>
</dbReference>
<dbReference type="eggNOG" id="KOG0800">
    <property type="taxonomic scope" value="Eukaryota"/>
</dbReference>
<dbReference type="InParanoid" id="A0A061G5A8"/>
<accession>A0A061G5A8</accession>
<dbReference type="GO" id="GO:0008270">
    <property type="term" value="F:zinc ion binding"/>
    <property type="evidence" value="ECO:0007669"/>
    <property type="project" value="UniProtKB-KW"/>
</dbReference>
<evidence type="ECO:0000256" key="3">
    <source>
        <dbReference type="ARBA" id="ARBA00022679"/>
    </source>
</evidence>
<keyword evidence="6" id="KW-0833">Ubl conjugation pathway</keyword>
<keyword evidence="7" id="KW-0862">Zinc</keyword>
<dbReference type="Proteomes" id="UP000026915">
    <property type="component" value="Chromosome 3"/>
</dbReference>
<keyword evidence="5 8" id="KW-0863">Zinc-finger</keyword>
<keyword evidence="11" id="KW-1185">Reference proteome</keyword>
<dbReference type="EMBL" id="CM001881">
    <property type="protein sequence ID" value="EOY24746.1"/>
    <property type="molecule type" value="Genomic_DNA"/>
</dbReference>
<dbReference type="Gene3D" id="3.30.40.10">
    <property type="entry name" value="Zinc/RING finger domain, C3HC4 (zinc finger)"/>
    <property type="match status" value="1"/>
</dbReference>
<dbReference type="PROSITE" id="PS50089">
    <property type="entry name" value="ZF_RING_2"/>
    <property type="match status" value="1"/>
</dbReference>
<evidence type="ECO:0000256" key="1">
    <source>
        <dbReference type="ARBA" id="ARBA00000900"/>
    </source>
</evidence>
<dbReference type="EC" id="2.3.2.27" evidence="2"/>
<dbReference type="InterPro" id="IPR013083">
    <property type="entry name" value="Znf_RING/FYVE/PHD"/>
</dbReference>
<dbReference type="FunFam" id="3.30.40.10:FF:000127">
    <property type="entry name" value="E3 ubiquitin-protein ligase RNF181"/>
    <property type="match status" value="1"/>
</dbReference>
<dbReference type="SMART" id="SM00184">
    <property type="entry name" value="RING"/>
    <property type="match status" value="1"/>
</dbReference>
<evidence type="ECO:0000256" key="4">
    <source>
        <dbReference type="ARBA" id="ARBA00022723"/>
    </source>
</evidence>
<evidence type="ECO:0000313" key="11">
    <source>
        <dbReference type="Proteomes" id="UP000026915"/>
    </source>
</evidence>
<name>A0A061G5A8_THECC</name>
<evidence type="ECO:0000256" key="6">
    <source>
        <dbReference type="ARBA" id="ARBA00022786"/>
    </source>
</evidence>
<dbReference type="InterPro" id="IPR001841">
    <property type="entry name" value="Znf_RING"/>
</dbReference>
<proteinExistence type="predicted"/>
<comment type="catalytic activity">
    <reaction evidence="1">
        <text>S-ubiquitinyl-[E2 ubiquitin-conjugating enzyme]-L-cysteine + [acceptor protein]-L-lysine = [E2 ubiquitin-conjugating enzyme]-L-cysteine + N(6)-ubiquitinyl-[acceptor protein]-L-lysine.</text>
        <dbReference type="EC" id="2.3.2.27"/>
    </reaction>
</comment>